<evidence type="ECO:0000313" key="1">
    <source>
        <dbReference type="EMBL" id="DAF97832.1"/>
    </source>
</evidence>
<name>A0A8S5UTL1_9CAUD</name>
<reference evidence="1" key="1">
    <citation type="journal article" date="2021" name="Proc. Natl. Acad. Sci. U.S.A.">
        <title>A Catalog of Tens of Thousands of Viruses from Human Metagenomes Reveals Hidden Associations with Chronic Diseases.</title>
        <authorList>
            <person name="Tisza M.J."/>
            <person name="Buck C.B."/>
        </authorList>
    </citation>
    <scope>NUCLEOTIDE SEQUENCE</scope>
    <source>
        <strain evidence="1">CtYA416</strain>
    </source>
</reference>
<accession>A0A8S5UTL1</accession>
<organism evidence="1">
    <name type="scientific">Myoviridae sp. ctYA416</name>
    <dbReference type="NCBI Taxonomy" id="2825125"/>
    <lineage>
        <taxon>Viruses</taxon>
        <taxon>Duplodnaviria</taxon>
        <taxon>Heunggongvirae</taxon>
        <taxon>Uroviricota</taxon>
        <taxon>Caudoviricetes</taxon>
    </lineage>
</organism>
<proteinExistence type="predicted"/>
<sequence length="29" mass="3316">MTPVELNELIKSKGKKPKLTEAIIYSRID</sequence>
<dbReference type="EMBL" id="BK016136">
    <property type="protein sequence ID" value="DAF97832.1"/>
    <property type="molecule type" value="Genomic_DNA"/>
</dbReference>
<protein>
    <submittedName>
        <fullName evidence="1">Uncharacterized protein</fullName>
    </submittedName>
</protein>